<dbReference type="OrthoDB" id="3544052at2"/>
<dbReference type="Proteomes" id="UP000198683">
    <property type="component" value="Unassembled WGS sequence"/>
</dbReference>
<dbReference type="AlphaFoldDB" id="A0A1G8Z3D6"/>
<gene>
    <name evidence="2" type="ORF">SAMN05421874_105103</name>
</gene>
<sequence length="128" mass="12982">MKHRAMVILLVVAVAVAAIMATGLLVQATEREADLGGPVVVTPRTKVSSEPTPNPQNTASRGVRTPGATPVPGAGEPTATPDRPTPTPTQAGSTAQRENRAEPVAPPSPRPGGGDDDDDDDDGGDSDD</sequence>
<proteinExistence type="predicted"/>
<feature type="compositionally biased region" description="Acidic residues" evidence="1">
    <location>
        <begin position="114"/>
        <end position="128"/>
    </location>
</feature>
<organism evidence="2 3">
    <name type="scientific">Nonomuraea maritima</name>
    <dbReference type="NCBI Taxonomy" id="683260"/>
    <lineage>
        <taxon>Bacteria</taxon>
        <taxon>Bacillati</taxon>
        <taxon>Actinomycetota</taxon>
        <taxon>Actinomycetes</taxon>
        <taxon>Streptosporangiales</taxon>
        <taxon>Streptosporangiaceae</taxon>
        <taxon>Nonomuraea</taxon>
    </lineage>
</organism>
<evidence type="ECO:0000256" key="1">
    <source>
        <dbReference type="SAM" id="MobiDB-lite"/>
    </source>
</evidence>
<feature type="compositionally biased region" description="Polar residues" evidence="1">
    <location>
        <begin position="45"/>
        <end position="60"/>
    </location>
</feature>
<dbReference type="RefSeq" id="WP_143022013.1">
    <property type="nucleotide sequence ID" value="NZ_FNFB01000005.1"/>
</dbReference>
<feature type="region of interest" description="Disordered" evidence="1">
    <location>
        <begin position="28"/>
        <end position="128"/>
    </location>
</feature>
<evidence type="ECO:0000313" key="2">
    <source>
        <dbReference type="EMBL" id="SDK09513.1"/>
    </source>
</evidence>
<name>A0A1G8Z3D6_9ACTN</name>
<reference evidence="2 3" key="1">
    <citation type="submission" date="2016-10" db="EMBL/GenBank/DDBJ databases">
        <authorList>
            <person name="de Groot N.N."/>
        </authorList>
    </citation>
    <scope>NUCLEOTIDE SEQUENCE [LARGE SCALE GENOMIC DNA]</scope>
    <source>
        <strain evidence="2 3">CGMCC 4.5681</strain>
    </source>
</reference>
<accession>A0A1G8Z3D6</accession>
<dbReference type="EMBL" id="FNFB01000005">
    <property type="protein sequence ID" value="SDK09513.1"/>
    <property type="molecule type" value="Genomic_DNA"/>
</dbReference>
<protein>
    <submittedName>
        <fullName evidence="2">Uncharacterized protein</fullName>
    </submittedName>
</protein>
<evidence type="ECO:0000313" key="3">
    <source>
        <dbReference type="Proteomes" id="UP000198683"/>
    </source>
</evidence>
<dbReference type="STRING" id="683260.SAMN05421874_105103"/>
<keyword evidence="3" id="KW-1185">Reference proteome</keyword>